<accession>A0ABZ2KRE4</accession>
<proteinExistence type="predicted"/>
<evidence type="ECO:0000313" key="1">
    <source>
        <dbReference type="EMBL" id="WXB01252.1"/>
    </source>
</evidence>
<keyword evidence="2" id="KW-1185">Reference proteome</keyword>
<sequence length="185" mass="21113">MAPVPRRVKEGYCARMRLFSGRVAPIAAEVVRILIAAGDIETESPKEVQADVEAVLRSYLAAERDVNDRTKELLERTGRSMNDFGRVRNQIAETKGIKVGDEMLDYVLDQVVQIFHHSANVEEIFVEDVELRRKMATVFKKHMALDAEIDSEVRAQLRHVSEGSRTWEVEYARVMEQVKRKKGVS</sequence>
<dbReference type="RefSeq" id="WP_394830862.1">
    <property type="nucleotide sequence ID" value="NZ_CP089929.1"/>
</dbReference>
<protein>
    <submittedName>
        <fullName evidence="1">DUF507 family protein</fullName>
    </submittedName>
</protein>
<dbReference type="Pfam" id="PF04368">
    <property type="entry name" value="DUF507"/>
    <property type="match status" value="1"/>
</dbReference>
<organism evidence="1 2">
    <name type="scientific">Pendulispora rubella</name>
    <dbReference type="NCBI Taxonomy" id="2741070"/>
    <lineage>
        <taxon>Bacteria</taxon>
        <taxon>Pseudomonadati</taxon>
        <taxon>Myxococcota</taxon>
        <taxon>Myxococcia</taxon>
        <taxon>Myxococcales</taxon>
        <taxon>Sorangiineae</taxon>
        <taxon>Pendulisporaceae</taxon>
        <taxon>Pendulispora</taxon>
    </lineage>
</organism>
<dbReference type="EMBL" id="CP089983">
    <property type="protein sequence ID" value="WXB01252.1"/>
    <property type="molecule type" value="Genomic_DNA"/>
</dbReference>
<evidence type="ECO:0000313" key="2">
    <source>
        <dbReference type="Proteomes" id="UP001374803"/>
    </source>
</evidence>
<name>A0ABZ2KRE4_9BACT</name>
<dbReference type="InterPro" id="IPR007463">
    <property type="entry name" value="DUF507"/>
</dbReference>
<reference evidence="1" key="1">
    <citation type="submission" date="2021-12" db="EMBL/GenBank/DDBJ databases">
        <title>Discovery of the Pendulisporaceae a myxobacterial family with distinct sporulation behavior and unique specialized metabolism.</title>
        <authorList>
            <person name="Garcia R."/>
            <person name="Popoff A."/>
            <person name="Bader C.D."/>
            <person name="Loehr J."/>
            <person name="Walesch S."/>
            <person name="Walt C."/>
            <person name="Boldt J."/>
            <person name="Bunk B."/>
            <person name="Haeckl F.J.F.P.J."/>
            <person name="Gunesch A.P."/>
            <person name="Birkelbach J."/>
            <person name="Nuebel U."/>
            <person name="Pietschmann T."/>
            <person name="Bach T."/>
            <person name="Mueller R."/>
        </authorList>
    </citation>
    <scope>NUCLEOTIDE SEQUENCE</scope>
    <source>
        <strain evidence="1">MSr11367</strain>
    </source>
</reference>
<gene>
    <name evidence="1" type="ORF">LVJ94_30570</name>
</gene>
<dbReference type="Proteomes" id="UP001374803">
    <property type="component" value="Chromosome"/>
</dbReference>